<evidence type="ECO:0008006" key="5">
    <source>
        <dbReference type="Google" id="ProtNLM"/>
    </source>
</evidence>
<dbReference type="AlphaFoldDB" id="A0A1E7MWC3"/>
<dbReference type="EMBL" id="BMUB01000007">
    <property type="protein sequence ID" value="GGU80759.1"/>
    <property type="molecule type" value="Genomic_DNA"/>
</dbReference>
<name>A0A1E7MWC3_KITAU</name>
<reference evidence="2" key="5">
    <citation type="submission" date="2020-09" db="EMBL/GenBank/DDBJ databases">
        <authorList>
            <person name="Sun Q."/>
            <person name="Ohkuma M."/>
        </authorList>
    </citation>
    <scope>NUCLEOTIDE SEQUENCE</scope>
    <source>
        <strain evidence="2">JCM 4434</strain>
    </source>
</reference>
<reference evidence="4" key="4">
    <citation type="submission" date="2016-08" db="EMBL/GenBank/DDBJ databases">
        <title>Sequencing, assembly and comparative genomics of S. aureofaciens ATCC 10762.</title>
        <authorList>
            <person name="Gradnigo J.S."/>
            <person name="Johnson N."/>
            <person name="Somerville G.A."/>
        </authorList>
    </citation>
    <scope>NUCLEOTIDE SEQUENCE [LARGE SCALE GENOMIC DNA]</scope>
    <source>
        <strain evidence="4">ATCC 10762 / DSM 40127 / CCM 3239 / JCM 4008 / LMG 5968 / NBRC 12843 / NCIMB 8234 / A-377</strain>
    </source>
</reference>
<organism evidence="3 4">
    <name type="scientific">Kitasatospora aureofaciens</name>
    <name type="common">Streptomyces aureofaciens</name>
    <dbReference type="NCBI Taxonomy" id="1894"/>
    <lineage>
        <taxon>Bacteria</taxon>
        <taxon>Bacillati</taxon>
        <taxon>Actinomycetota</taxon>
        <taxon>Actinomycetes</taxon>
        <taxon>Kitasatosporales</taxon>
        <taxon>Streptomycetaceae</taxon>
        <taxon>Kitasatospora</taxon>
    </lineage>
</organism>
<feature type="compositionally biased region" description="Basic and acidic residues" evidence="1">
    <location>
        <begin position="13"/>
        <end position="22"/>
    </location>
</feature>
<evidence type="ECO:0000313" key="2">
    <source>
        <dbReference type="EMBL" id="GGU80759.1"/>
    </source>
</evidence>
<dbReference type="Proteomes" id="UP000037395">
    <property type="component" value="Unassembled WGS sequence"/>
</dbReference>
<proteinExistence type="predicted"/>
<dbReference type="Gene3D" id="1.10.287.1060">
    <property type="entry name" value="ESAT-6-like"/>
    <property type="match status" value="1"/>
</dbReference>
<dbReference type="RefSeq" id="WP_046386628.1">
    <property type="nucleotide sequence ID" value="NZ_BMUB01000007.1"/>
</dbReference>
<gene>
    <name evidence="2" type="ORF">GCM10010502_36040</name>
    <name evidence="3" type="ORF">HS99_0015845</name>
</gene>
<dbReference type="SUPFAM" id="SSF140453">
    <property type="entry name" value="EsxAB dimer-like"/>
    <property type="match status" value="1"/>
</dbReference>
<dbReference type="KEGG" id="kau:B6264_04240"/>
<reference evidence="3 4" key="2">
    <citation type="submission" date="2014-07" db="EMBL/GenBank/DDBJ databases">
        <authorList>
            <person name="Zhang J.E."/>
            <person name="Yang H."/>
            <person name="Guo J."/>
            <person name="Deng Z."/>
            <person name="Luo H."/>
            <person name="Luo M."/>
            <person name="Zhao B."/>
        </authorList>
    </citation>
    <scope>NUCLEOTIDE SEQUENCE [LARGE SCALE GENOMIC DNA]</scope>
    <source>
        <strain evidence="3">ATCC 10762</strain>
        <strain evidence="4">ATCC 10762 / DSM 40127 / CCM 3239 / JCM 4008 / LMG 5968 / NBRC 12843 / NCIMB 8234 / A-377</strain>
    </source>
</reference>
<reference evidence="3" key="3">
    <citation type="submission" date="2016-08" db="EMBL/GenBank/DDBJ databases">
        <title>Sequencing, Assembly and Comparative Genomics of S. aureofaciens ATCC 10762.</title>
        <authorList>
            <person name="Gradnigo J.S."/>
            <person name="Johnson N."/>
            <person name="Somerville G.A."/>
        </authorList>
    </citation>
    <scope>NUCLEOTIDE SEQUENCE [LARGE SCALE GENOMIC DNA]</scope>
    <source>
        <strain evidence="3">ATCC 10762</strain>
    </source>
</reference>
<dbReference type="EMBL" id="JPRF03000087">
    <property type="protein sequence ID" value="OEV32730.1"/>
    <property type="molecule type" value="Genomic_DNA"/>
</dbReference>
<evidence type="ECO:0000313" key="4">
    <source>
        <dbReference type="Proteomes" id="UP000037395"/>
    </source>
</evidence>
<reference evidence="2" key="1">
    <citation type="journal article" date="2014" name="Int. J. Syst. Evol. Microbiol.">
        <title>Complete genome sequence of Corynebacterium casei LMG S-19264T (=DSM 44701T), isolated from a smear-ripened cheese.</title>
        <authorList>
            <consortium name="US DOE Joint Genome Institute (JGI-PGF)"/>
            <person name="Walter F."/>
            <person name="Albersmeier A."/>
            <person name="Kalinowski J."/>
            <person name="Ruckert C."/>
        </authorList>
    </citation>
    <scope>NUCLEOTIDE SEQUENCE</scope>
    <source>
        <strain evidence="2">JCM 4434</strain>
    </source>
</reference>
<protein>
    <recommendedName>
        <fullName evidence="5">WXG100 family type VII secretion target</fullName>
    </recommendedName>
</protein>
<comment type="caution">
    <text evidence="3">The sequence shown here is derived from an EMBL/GenBank/DDBJ whole genome shotgun (WGS) entry which is preliminary data.</text>
</comment>
<dbReference type="GeneID" id="97486663"/>
<sequence length="109" mass="11509">MADVAAKAGGPEFKIRPGELKDAAPTFENQSKALKEALDKLRHSLADAGSPWGSDKQGNEFAAAYNGPHDHVLAGLDILVQGLSSIHDGLVAHADNHTDADNKARKDLT</sequence>
<dbReference type="Proteomes" id="UP000610124">
    <property type="component" value="Unassembled WGS sequence"/>
</dbReference>
<evidence type="ECO:0000256" key="1">
    <source>
        <dbReference type="SAM" id="MobiDB-lite"/>
    </source>
</evidence>
<dbReference type="InterPro" id="IPR036689">
    <property type="entry name" value="ESAT-6-like_sf"/>
</dbReference>
<accession>A0A1E7MWC3</accession>
<feature type="region of interest" description="Disordered" evidence="1">
    <location>
        <begin position="1"/>
        <end position="25"/>
    </location>
</feature>
<dbReference type="OrthoDB" id="3284120at2"/>
<evidence type="ECO:0000313" key="3">
    <source>
        <dbReference type="EMBL" id="OEV32730.1"/>
    </source>
</evidence>
<keyword evidence="4" id="KW-1185">Reference proteome</keyword>
<accession>A0A8H9HPB3</accession>